<evidence type="ECO:0000256" key="2">
    <source>
        <dbReference type="SAM" id="Phobius"/>
    </source>
</evidence>
<dbReference type="EMBL" id="FNKK01000002">
    <property type="protein sequence ID" value="SDQ89550.1"/>
    <property type="molecule type" value="Genomic_DNA"/>
</dbReference>
<feature type="transmembrane region" description="Helical" evidence="2">
    <location>
        <begin position="42"/>
        <end position="61"/>
    </location>
</feature>
<evidence type="ECO:0000256" key="1">
    <source>
        <dbReference type="SAM" id="MobiDB-lite"/>
    </source>
</evidence>
<feature type="region of interest" description="Disordered" evidence="1">
    <location>
        <begin position="1"/>
        <end position="29"/>
    </location>
</feature>
<dbReference type="RefSeq" id="WP_207549946.1">
    <property type="nucleotide sequence ID" value="NZ_FNKK01000002.1"/>
</dbReference>
<evidence type="ECO:0000313" key="4">
    <source>
        <dbReference type="EMBL" id="SDQ89550.1"/>
    </source>
</evidence>
<proteinExistence type="predicted"/>
<keyword evidence="5" id="KW-1185">Reference proteome</keyword>
<keyword evidence="2" id="KW-0472">Membrane</keyword>
<organism evidence="4 5">
    <name type="scientific">Thermostaphylospora chromogena</name>
    <dbReference type="NCBI Taxonomy" id="35622"/>
    <lineage>
        <taxon>Bacteria</taxon>
        <taxon>Bacillati</taxon>
        <taxon>Actinomycetota</taxon>
        <taxon>Actinomycetes</taxon>
        <taxon>Streptosporangiales</taxon>
        <taxon>Thermomonosporaceae</taxon>
        <taxon>Thermostaphylospora</taxon>
    </lineage>
</organism>
<protein>
    <recommendedName>
        <fullName evidence="3">DUF4350 domain-containing protein</fullName>
    </recommendedName>
</protein>
<name>A0A1H1ELW6_9ACTN</name>
<evidence type="ECO:0000313" key="5">
    <source>
        <dbReference type="Proteomes" id="UP000217103"/>
    </source>
</evidence>
<dbReference type="Proteomes" id="UP000217103">
    <property type="component" value="Unassembled WGS sequence"/>
</dbReference>
<gene>
    <name evidence="4" type="ORF">SAMN04489764_2532</name>
</gene>
<keyword evidence="2" id="KW-1133">Transmembrane helix</keyword>
<feature type="domain" description="DUF4350" evidence="3">
    <location>
        <begin position="70"/>
        <end position="238"/>
    </location>
</feature>
<accession>A0A1H1ELW6</accession>
<reference evidence="4 5" key="1">
    <citation type="submission" date="2016-10" db="EMBL/GenBank/DDBJ databases">
        <authorList>
            <person name="de Groot N.N."/>
        </authorList>
    </citation>
    <scope>NUCLEOTIDE SEQUENCE [LARGE SCALE GENOMIC DNA]</scope>
    <source>
        <strain evidence="4 5">DSM 43794</strain>
    </source>
</reference>
<keyword evidence="2" id="KW-0812">Transmembrane</keyword>
<dbReference type="AlphaFoldDB" id="A0A1H1ELW6"/>
<evidence type="ECO:0000259" key="3">
    <source>
        <dbReference type="Pfam" id="PF14258"/>
    </source>
</evidence>
<dbReference type="STRING" id="35622.SAMN04489764_2532"/>
<dbReference type="Pfam" id="PF14258">
    <property type="entry name" value="DUF4350"/>
    <property type="match status" value="1"/>
</dbReference>
<dbReference type="InterPro" id="IPR025646">
    <property type="entry name" value="DUF4350"/>
</dbReference>
<sequence>MTEAVRTTADAPDAPPREASGTASTSVSPTAGTLWKRWRAPLVVALLLLVTAVVVALLAGGETGRHLDPADRSLSGAAALAELLREEGVRIERVSDVTAAARAAAPGSLLVVTSGSFLSRDDLQRLADLPADRLLLGAPPTVLQVLAPGVTPLAEVRERSREPECELPAARSAGSVHIGGFALESPVGAIGCYPSPEGPTLVSYREGDRRITVTSSGNFATNLRLDEDGNAALAMNLVGSRPTVVWLVPPEDRPGLAGPQGRSLEQLLPENVWWAAGQLAVAIVLTALWRGRRLGPVVAERLPVVVRAAETVEGRGRLYRARRARDRAAAALRTGTLHRIIPALGLPGDADQDAIIAAAAGRTGQDERRVAELFYGPPPGDDATLVALAAELDTLERQVKDS</sequence>